<dbReference type="GO" id="GO:0005737">
    <property type="term" value="C:cytoplasm"/>
    <property type="evidence" value="ECO:0007669"/>
    <property type="project" value="UniProtKB-SubCell"/>
</dbReference>
<keyword evidence="4" id="KW-0132">Cell division</keyword>
<feature type="domain" description="Enolpyruvate transferase" evidence="16">
    <location>
        <begin position="18"/>
        <end position="422"/>
    </location>
</feature>
<keyword evidence="8" id="KW-0131">Cell cycle</keyword>
<sequence length="436" mass="45274">MSDGSLSPASDVIVAANSGPLSGEVVVPGAKNSVLKLMAATLLADGQYTLTNVPVIEDVAIMSDLLRAVGLHIQVEPARPGEVGQHLVINNSGAITPVAPLELADRIRSSVNLVGPLLGRFGHVDIALPGGDDFGGRPIDMHLRGLEALGAEFEVTPEGIVGRCSTLVGAHVDFDFPSVGATENVLMAAVVANGVTTITNAAREPEIVDLCTMLRKMGCRIEGMGTSTLTITGVLPGTLQPVTHEVVTDRVQAATYIAAVGMCGGTIRVSRANAQHMGMMLTRFTDMGLVFDIDDEGITVTAPSVLTSVDVSTLPYPGVATDYKPLVVAMLSIARGAGIVTENLYPGRFRYVEELRKLGADIGIDGHHAIVRGVPHLHGASVVAPDIRAGAALVVAGLAASGITEIGDVFHIDRGYEDLVGRLSALGASVSRIQPQ</sequence>
<dbReference type="GO" id="GO:0071555">
    <property type="term" value="P:cell wall organization"/>
    <property type="evidence" value="ECO:0007669"/>
    <property type="project" value="UniProtKB-KW"/>
</dbReference>
<evidence type="ECO:0000256" key="12">
    <source>
        <dbReference type="ARBA" id="ARBA00039754"/>
    </source>
</evidence>
<keyword evidence="6" id="KW-0133">Cell shape</keyword>
<comment type="catalytic activity">
    <reaction evidence="15">
        <text>phosphoenolpyruvate + UDP-N-acetyl-alpha-D-glucosamine = UDP-N-acetyl-3-O-(1-carboxyvinyl)-alpha-D-glucosamine + phosphate</text>
        <dbReference type="Rhea" id="RHEA:18681"/>
        <dbReference type="ChEBI" id="CHEBI:43474"/>
        <dbReference type="ChEBI" id="CHEBI:57705"/>
        <dbReference type="ChEBI" id="CHEBI:58702"/>
        <dbReference type="ChEBI" id="CHEBI:68483"/>
        <dbReference type="EC" id="2.5.1.7"/>
    </reaction>
</comment>
<dbReference type="GO" id="GO:0008760">
    <property type="term" value="F:UDP-N-acetylglucosamine 1-carboxyvinyltransferase activity"/>
    <property type="evidence" value="ECO:0007669"/>
    <property type="project" value="UniProtKB-EC"/>
</dbReference>
<dbReference type="GO" id="GO:0051301">
    <property type="term" value="P:cell division"/>
    <property type="evidence" value="ECO:0007669"/>
    <property type="project" value="UniProtKB-KW"/>
</dbReference>
<keyword evidence="7" id="KW-0573">Peptidoglycan synthesis</keyword>
<dbReference type="GO" id="GO:0019277">
    <property type="term" value="P:UDP-N-acetylgalactosamine biosynthetic process"/>
    <property type="evidence" value="ECO:0007669"/>
    <property type="project" value="InterPro"/>
</dbReference>
<evidence type="ECO:0000256" key="15">
    <source>
        <dbReference type="ARBA" id="ARBA00047527"/>
    </source>
</evidence>
<evidence type="ECO:0000256" key="6">
    <source>
        <dbReference type="ARBA" id="ARBA00022960"/>
    </source>
</evidence>
<dbReference type="SUPFAM" id="SSF55205">
    <property type="entry name" value="EPT/RTPC-like"/>
    <property type="match status" value="1"/>
</dbReference>
<evidence type="ECO:0000256" key="11">
    <source>
        <dbReference type="ARBA" id="ARBA00039108"/>
    </source>
</evidence>
<dbReference type="InterPro" id="IPR005750">
    <property type="entry name" value="UDP_GlcNAc_COvinyl_MurA"/>
</dbReference>
<evidence type="ECO:0000256" key="3">
    <source>
        <dbReference type="ARBA" id="ARBA00022490"/>
    </source>
</evidence>
<dbReference type="AlphaFoldDB" id="A0A6J6GAN3"/>
<dbReference type="InterPro" id="IPR036968">
    <property type="entry name" value="Enolpyruvate_Tfrase_sf"/>
</dbReference>
<dbReference type="HAMAP" id="MF_00111">
    <property type="entry name" value="MurA"/>
    <property type="match status" value="1"/>
</dbReference>
<dbReference type="EC" id="2.5.1.7" evidence="11"/>
<evidence type="ECO:0000259" key="16">
    <source>
        <dbReference type="Pfam" id="PF00275"/>
    </source>
</evidence>
<reference evidence="17" key="1">
    <citation type="submission" date="2020-05" db="EMBL/GenBank/DDBJ databases">
        <authorList>
            <person name="Chiriac C."/>
            <person name="Salcher M."/>
            <person name="Ghai R."/>
            <person name="Kavagutti S V."/>
        </authorList>
    </citation>
    <scope>NUCLEOTIDE SEQUENCE</scope>
</reference>
<dbReference type="NCBIfam" id="TIGR01072">
    <property type="entry name" value="murA"/>
    <property type="match status" value="1"/>
</dbReference>
<dbReference type="PANTHER" id="PTHR43783">
    <property type="entry name" value="UDP-N-ACETYLGLUCOSAMINE 1-CARBOXYVINYLTRANSFERASE"/>
    <property type="match status" value="1"/>
</dbReference>
<dbReference type="Gene3D" id="3.65.10.10">
    <property type="entry name" value="Enolpyruvate transferase domain"/>
    <property type="match status" value="2"/>
</dbReference>
<organism evidence="17">
    <name type="scientific">freshwater metagenome</name>
    <dbReference type="NCBI Taxonomy" id="449393"/>
    <lineage>
        <taxon>unclassified sequences</taxon>
        <taxon>metagenomes</taxon>
        <taxon>ecological metagenomes</taxon>
    </lineage>
</organism>
<evidence type="ECO:0000256" key="13">
    <source>
        <dbReference type="ARBA" id="ARBA00042443"/>
    </source>
</evidence>
<accession>A0A6J6GAN3</accession>
<evidence type="ECO:0000256" key="9">
    <source>
        <dbReference type="ARBA" id="ARBA00023316"/>
    </source>
</evidence>
<evidence type="ECO:0000313" key="17">
    <source>
        <dbReference type="EMBL" id="CAB4596234.1"/>
    </source>
</evidence>
<dbReference type="GO" id="GO:0008360">
    <property type="term" value="P:regulation of cell shape"/>
    <property type="evidence" value="ECO:0007669"/>
    <property type="project" value="UniProtKB-KW"/>
</dbReference>
<dbReference type="CDD" id="cd01555">
    <property type="entry name" value="UdpNAET"/>
    <property type="match status" value="1"/>
</dbReference>
<evidence type="ECO:0000256" key="2">
    <source>
        <dbReference type="ARBA" id="ARBA00004752"/>
    </source>
</evidence>
<gene>
    <name evidence="17" type="ORF">UFOPK1808_00459</name>
</gene>
<dbReference type="InterPro" id="IPR050068">
    <property type="entry name" value="MurA_subfamily"/>
</dbReference>
<keyword evidence="9" id="KW-0961">Cell wall biogenesis/degradation</keyword>
<comment type="subcellular location">
    <subcellularLocation>
        <location evidence="1">Cytoplasm</location>
    </subcellularLocation>
</comment>
<dbReference type="Pfam" id="PF00275">
    <property type="entry name" value="EPSP_synthase"/>
    <property type="match status" value="1"/>
</dbReference>
<dbReference type="InterPro" id="IPR001986">
    <property type="entry name" value="Enolpyruvate_Tfrase_dom"/>
</dbReference>
<evidence type="ECO:0000256" key="10">
    <source>
        <dbReference type="ARBA" id="ARBA00038367"/>
    </source>
</evidence>
<dbReference type="NCBIfam" id="NF006873">
    <property type="entry name" value="PRK09369.1"/>
    <property type="match status" value="1"/>
</dbReference>
<evidence type="ECO:0000256" key="14">
    <source>
        <dbReference type="ARBA" id="ARBA00042842"/>
    </source>
</evidence>
<dbReference type="InterPro" id="IPR013792">
    <property type="entry name" value="RNA3'P_cycl/enolpyr_Trfase_a/b"/>
</dbReference>
<protein>
    <recommendedName>
        <fullName evidence="12">UDP-N-acetylglucosamine 1-carboxyvinyltransferase</fullName>
        <ecNumber evidence="11">2.5.1.7</ecNumber>
    </recommendedName>
    <alternativeName>
        <fullName evidence="13">Enoylpyruvate transferase</fullName>
    </alternativeName>
    <alternativeName>
        <fullName evidence="14">UDP-N-acetylglucosamine enolpyruvyl transferase</fullName>
    </alternativeName>
</protein>
<comment type="pathway">
    <text evidence="2">Cell wall biogenesis; peptidoglycan biosynthesis.</text>
</comment>
<comment type="similarity">
    <text evidence="10">Belongs to the EPSP synthase family. MurA subfamily.</text>
</comment>
<proteinExistence type="inferred from homology"/>
<dbReference type="PANTHER" id="PTHR43783:SF1">
    <property type="entry name" value="UDP-N-ACETYLGLUCOSAMINE 1-CARBOXYVINYLTRANSFERASE"/>
    <property type="match status" value="1"/>
</dbReference>
<evidence type="ECO:0000256" key="4">
    <source>
        <dbReference type="ARBA" id="ARBA00022618"/>
    </source>
</evidence>
<keyword evidence="5" id="KW-0808">Transferase</keyword>
<evidence type="ECO:0000256" key="7">
    <source>
        <dbReference type="ARBA" id="ARBA00022984"/>
    </source>
</evidence>
<dbReference type="EMBL" id="CAEZUL010000035">
    <property type="protein sequence ID" value="CAB4596234.1"/>
    <property type="molecule type" value="Genomic_DNA"/>
</dbReference>
<evidence type="ECO:0000256" key="8">
    <source>
        <dbReference type="ARBA" id="ARBA00023306"/>
    </source>
</evidence>
<evidence type="ECO:0000256" key="5">
    <source>
        <dbReference type="ARBA" id="ARBA00022679"/>
    </source>
</evidence>
<keyword evidence="3" id="KW-0963">Cytoplasm</keyword>
<evidence type="ECO:0000256" key="1">
    <source>
        <dbReference type="ARBA" id="ARBA00004496"/>
    </source>
</evidence>
<dbReference type="GO" id="GO:0009252">
    <property type="term" value="P:peptidoglycan biosynthetic process"/>
    <property type="evidence" value="ECO:0007669"/>
    <property type="project" value="UniProtKB-KW"/>
</dbReference>
<name>A0A6J6GAN3_9ZZZZ</name>